<proteinExistence type="predicted"/>
<sequence>MEEFTYEEIRTEALKQGVKDNIFQVGMWAQFNGYMKCKRRRKGKVYTIYVALRRLAY</sequence>
<organism evidence="1 2">
    <name type="scientific">Bacteroides uniformis</name>
    <dbReference type="NCBI Taxonomy" id="820"/>
    <lineage>
        <taxon>Bacteria</taxon>
        <taxon>Pseudomonadati</taxon>
        <taxon>Bacteroidota</taxon>
        <taxon>Bacteroidia</taxon>
        <taxon>Bacteroidales</taxon>
        <taxon>Bacteroidaceae</taxon>
        <taxon>Bacteroides</taxon>
    </lineage>
</organism>
<accession>A0AAE4L277</accession>
<comment type="caution">
    <text evidence="1">The sequence shown here is derived from an EMBL/GenBank/DDBJ whole genome shotgun (WGS) entry which is preliminary data.</text>
</comment>
<dbReference type="EMBL" id="JAWDEU010000002">
    <property type="protein sequence ID" value="MDU0244131.1"/>
    <property type="molecule type" value="Genomic_DNA"/>
</dbReference>
<evidence type="ECO:0000313" key="1">
    <source>
        <dbReference type="EMBL" id="MDU0244131.1"/>
    </source>
</evidence>
<reference evidence="1" key="1">
    <citation type="submission" date="2023-10" db="EMBL/GenBank/DDBJ databases">
        <title>Genome of Potential pathogenic bacteria in Crohn's disease.</title>
        <authorList>
            <person name="Rodriguez-Palacios A."/>
        </authorList>
    </citation>
    <scope>NUCLEOTIDE SEQUENCE</scope>
    <source>
        <strain evidence="1">CavFT-hAR50</strain>
    </source>
</reference>
<dbReference type="Proteomes" id="UP001181247">
    <property type="component" value="Unassembled WGS sequence"/>
</dbReference>
<gene>
    <name evidence="1" type="ORF">RVH16_05285</name>
</gene>
<evidence type="ECO:0000313" key="2">
    <source>
        <dbReference type="Proteomes" id="UP001181247"/>
    </source>
</evidence>
<dbReference type="RefSeq" id="WP_315977152.1">
    <property type="nucleotide sequence ID" value="NZ_JAWDEU010000002.1"/>
</dbReference>
<name>A0AAE4L277_BACUN</name>
<dbReference type="AlphaFoldDB" id="A0AAE4L277"/>
<protein>
    <submittedName>
        <fullName evidence="1">Uncharacterized protein</fullName>
    </submittedName>
</protein>